<accession>A0A840PQ70</accession>
<evidence type="ECO:0000313" key="2">
    <source>
        <dbReference type="EMBL" id="MBB5150565.1"/>
    </source>
</evidence>
<protein>
    <submittedName>
        <fullName evidence="2">Uncharacterized protein</fullName>
    </submittedName>
</protein>
<evidence type="ECO:0000256" key="1">
    <source>
        <dbReference type="SAM" id="Phobius"/>
    </source>
</evidence>
<dbReference type="RefSeq" id="WP_016839303.1">
    <property type="nucleotide sequence ID" value="NZ_JAAXPW010000064.1"/>
</dbReference>
<reference evidence="2 3" key="1">
    <citation type="submission" date="2020-08" db="EMBL/GenBank/DDBJ databases">
        <title>Genomic Encyclopedia of Type Strains, Phase IV (KMG-IV): sequencing the most valuable type-strain genomes for metagenomic binning, comparative biology and taxonomic classification.</title>
        <authorList>
            <person name="Goeker M."/>
        </authorList>
    </citation>
    <scope>NUCLEOTIDE SEQUENCE [LARGE SCALE GENOMIC DNA]</scope>
    <source>
        <strain evidence="2 3">DSM 10633</strain>
    </source>
</reference>
<feature type="transmembrane region" description="Helical" evidence="1">
    <location>
        <begin position="21"/>
        <end position="39"/>
    </location>
</feature>
<organism evidence="2 3">
    <name type="scientific">Ureibacillus thermosphaericus</name>
    <dbReference type="NCBI Taxonomy" id="51173"/>
    <lineage>
        <taxon>Bacteria</taxon>
        <taxon>Bacillati</taxon>
        <taxon>Bacillota</taxon>
        <taxon>Bacilli</taxon>
        <taxon>Bacillales</taxon>
        <taxon>Caryophanaceae</taxon>
        <taxon>Ureibacillus</taxon>
    </lineage>
</organism>
<evidence type="ECO:0000313" key="3">
    <source>
        <dbReference type="Proteomes" id="UP000557217"/>
    </source>
</evidence>
<keyword evidence="1" id="KW-0812">Transmembrane</keyword>
<keyword evidence="1" id="KW-0472">Membrane</keyword>
<keyword evidence="3" id="KW-1185">Reference proteome</keyword>
<dbReference type="AlphaFoldDB" id="A0A840PQ70"/>
<gene>
    <name evidence="2" type="ORF">HNR36_002992</name>
</gene>
<proteinExistence type="predicted"/>
<keyword evidence="1" id="KW-1133">Transmembrane helix</keyword>
<name>A0A840PQ70_URETH</name>
<dbReference type="EMBL" id="JACHGZ010000068">
    <property type="protein sequence ID" value="MBB5150565.1"/>
    <property type="molecule type" value="Genomic_DNA"/>
</dbReference>
<comment type="caution">
    <text evidence="2">The sequence shown here is derived from an EMBL/GenBank/DDBJ whole genome shotgun (WGS) entry which is preliminary data.</text>
</comment>
<dbReference type="Proteomes" id="UP000557217">
    <property type="component" value="Unassembled WGS sequence"/>
</dbReference>
<sequence length="68" mass="8390">MTGYRHYQRPGYHHRDGFSNFGYPFIGGFLGGLLGNVFYPQQFYYPPNYPYYPYYPYYPPFYPPFRRY</sequence>